<protein>
    <recommendedName>
        <fullName evidence="4">Integral membrane protein</fullName>
    </recommendedName>
</protein>
<evidence type="ECO:0008006" key="4">
    <source>
        <dbReference type="Google" id="ProtNLM"/>
    </source>
</evidence>
<keyword evidence="3" id="KW-1185">Reference proteome</keyword>
<sequence>MTESFDAENREGHGPRVRPAAVVVVVAIVLLEALAVLGVAVAHAAQLGQPGPVGLPGRLFLLLVMLGAAAWQVWVGLSFARGRAWTRAAIVVWQVFQIILAVPMVNPGNSTTTTVFGWALLVPAAVGILLVFSGATMRHLAATEKLGRT</sequence>
<accession>A0A4Q8ACA7</accession>
<keyword evidence="1" id="KW-0812">Transmembrane</keyword>
<keyword evidence="1" id="KW-1133">Transmembrane helix</keyword>
<evidence type="ECO:0000313" key="2">
    <source>
        <dbReference type="EMBL" id="RZU61778.1"/>
    </source>
</evidence>
<reference evidence="2 3" key="1">
    <citation type="submission" date="2019-02" db="EMBL/GenBank/DDBJ databases">
        <title>Sequencing the genomes of 1000 actinobacteria strains.</title>
        <authorList>
            <person name="Klenk H.-P."/>
        </authorList>
    </citation>
    <scope>NUCLEOTIDE SEQUENCE [LARGE SCALE GENOMIC DNA]</scope>
    <source>
        <strain evidence="2 3">DSM 17364</strain>
    </source>
</reference>
<gene>
    <name evidence="2" type="ORF">EV380_1356</name>
</gene>
<dbReference type="AlphaFoldDB" id="A0A4Q8ACA7"/>
<feature type="transmembrane region" description="Helical" evidence="1">
    <location>
        <begin position="57"/>
        <end position="77"/>
    </location>
</feature>
<dbReference type="EMBL" id="SHLA01000001">
    <property type="protein sequence ID" value="RZU61778.1"/>
    <property type="molecule type" value="Genomic_DNA"/>
</dbReference>
<name>A0A4Q8ACA7_9MICC</name>
<feature type="transmembrane region" description="Helical" evidence="1">
    <location>
        <begin position="84"/>
        <end position="103"/>
    </location>
</feature>
<feature type="transmembrane region" description="Helical" evidence="1">
    <location>
        <begin position="115"/>
        <end position="135"/>
    </location>
</feature>
<proteinExistence type="predicted"/>
<organism evidence="2 3">
    <name type="scientific">Zhihengliuella halotolerans</name>
    <dbReference type="NCBI Taxonomy" id="370736"/>
    <lineage>
        <taxon>Bacteria</taxon>
        <taxon>Bacillati</taxon>
        <taxon>Actinomycetota</taxon>
        <taxon>Actinomycetes</taxon>
        <taxon>Micrococcales</taxon>
        <taxon>Micrococcaceae</taxon>
        <taxon>Zhihengliuella</taxon>
    </lineage>
</organism>
<keyword evidence="1" id="KW-0472">Membrane</keyword>
<dbReference type="Proteomes" id="UP000292685">
    <property type="component" value="Unassembled WGS sequence"/>
</dbReference>
<feature type="transmembrane region" description="Helical" evidence="1">
    <location>
        <begin position="20"/>
        <end position="45"/>
    </location>
</feature>
<comment type="caution">
    <text evidence="2">The sequence shown here is derived from an EMBL/GenBank/DDBJ whole genome shotgun (WGS) entry which is preliminary data.</text>
</comment>
<evidence type="ECO:0000313" key="3">
    <source>
        <dbReference type="Proteomes" id="UP000292685"/>
    </source>
</evidence>
<evidence type="ECO:0000256" key="1">
    <source>
        <dbReference type="SAM" id="Phobius"/>
    </source>
</evidence>
<dbReference type="OrthoDB" id="4950764at2"/>
<dbReference type="RefSeq" id="WP_130450229.1">
    <property type="nucleotide sequence ID" value="NZ_SHLA01000001.1"/>
</dbReference>